<keyword evidence="4" id="KW-0051">Antiviral defense</keyword>
<dbReference type="EMBL" id="SLXT01000039">
    <property type="protein sequence ID" value="TCP60309.1"/>
    <property type="molecule type" value="Genomic_DNA"/>
</dbReference>
<comment type="similarity">
    <text evidence="2">Belongs to the CRISPR system Cmr5 family.</text>
</comment>
<dbReference type="RefSeq" id="WP_131920845.1">
    <property type="nucleotide sequence ID" value="NZ_JAOQNU010000039.1"/>
</dbReference>
<evidence type="ECO:0000256" key="1">
    <source>
        <dbReference type="ARBA" id="ARBA00004496"/>
    </source>
</evidence>
<evidence type="ECO:0000256" key="2">
    <source>
        <dbReference type="ARBA" id="ARBA00006161"/>
    </source>
</evidence>
<evidence type="ECO:0000313" key="7">
    <source>
        <dbReference type="Proteomes" id="UP000294813"/>
    </source>
</evidence>
<dbReference type="SUPFAM" id="SSF158568">
    <property type="entry name" value="AF1862-like"/>
    <property type="match status" value="1"/>
</dbReference>
<evidence type="ECO:0000256" key="5">
    <source>
        <dbReference type="ARBA" id="ARBA00030001"/>
    </source>
</evidence>
<evidence type="ECO:0000256" key="3">
    <source>
        <dbReference type="ARBA" id="ARBA00022490"/>
    </source>
</evidence>
<keyword evidence="3" id="KW-0963">Cytoplasm</keyword>
<reference evidence="6 7" key="1">
    <citation type="submission" date="2019-03" db="EMBL/GenBank/DDBJ databases">
        <title>Genomic Encyclopedia of Type Strains, Phase IV (KMG-IV): sequencing the most valuable type-strain genomes for metagenomic binning, comparative biology and taxonomic classification.</title>
        <authorList>
            <person name="Goeker M."/>
        </authorList>
    </citation>
    <scope>NUCLEOTIDE SEQUENCE [LARGE SCALE GENOMIC DNA]</scope>
    <source>
        <strain evidence="6 7">DSM 11170</strain>
    </source>
</reference>
<dbReference type="InterPro" id="IPR023101">
    <property type="entry name" value="AF1862-like_dom_sf"/>
</dbReference>
<comment type="caution">
    <text evidence="6">The sequence shown here is derived from an EMBL/GenBank/DDBJ whole genome shotgun (WGS) entry which is preliminary data.</text>
</comment>
<protein>
    <recommendedName>
        <fullName evidence="5">CRISPR type III-B/RAMP module-associated protein Cmr5</fullName>
    </recommendedName>
</protein>
<name>A0A4R2RDN5_9FIRM</name>
<dbReference type="NCBIfam" id="TIGR01881">
    <property type="entry name" value="cas_Cmr5"/>
    <property type="match status" value="1"/>
</dbReference>
<dbReference type="Proteomes" id="UP000294813">
    <property type="component" value="Unassembled WGS sequence"/>
</dbReference>
<dbReference type="AlphaFoldDB" id="A0A4R2RDN5"/>
<gene>
    <name evidence="6" type="ORF">EDD73_1398</name>
</gene>
<dbReference type="CDD" id="cd09749">
    <property type="entry name" value="Cmr5_III-B"/>
    <property type="match status" value="1"/>
</dbReference>
<dbReference type="Gene3D" id="1.10.520.30">
    <property type="entry name" value="AF1862-like domain"/>
    <property type="match status" value="1"/>
</dbReference>
<proteinExistence type="inferred from homology"/>
<keyword evidence="7" id="KW-1185">Reference proteome</keyword>
<dbReference type="Pfam" id="PF09701">
    <property type="entry name" value="Cas_Cmr5"/>
    <property type="match status" value="1"/>
</dbReference>
<accession>A0A4R2RDN5</accession>
<dbReference type="OrthoDB" id="1716617at2"/>
<dbReference type="GO" id="GO:0051607">
    <property type="term" value="P:defense response to virus"/>
    <property type="evidence" value="ECO:0007669"/>
    <property type="project" value="UniProtKB-KW"/>
</dbReference>
<comment type="subcellular location">
    <subcellularLocation>
        <location evidence="1">Cytoplasm</location>
    </subcellularLocation>
</comment>
<dbReference type="InterPro" id="IPR010160">
    <property type="entry name" value="CRISPR-assoc_prot_Cmr5"/>
</dbReference>
<evidence type="ECO:0000256" key="4">
    <source>
        <dbReference type="ARBA" id="ARBA00023118"/>
    </source>
</evidence>
<dbReference type="GO" id="GO:0005737">
    <property type="term" value="C:cytoplasm"/>
    <property type="evidence" value="ECO:0007669"/>
    <property type="project" value="UniProtKB-SubCell"/>
</dbReference>
<organism evidence="6 7">
    <name type="scientific">Heliophilum fasciatum</name>
    <dbReference type="NCBI Taxonomy" id="35700"/>
    <lineage>
        <taxon>Bacteria</taxon>
        <taxon>Bacillati</taxon>
        <taxon>Bacillota</taxon>
        <taxon>Clostridia</taxon>
        <taxon>Eubacteriales</taxon>
        <taxon>Heliobacteriaceae</taxon>
        <taxon>Heliophilum</taxon>
    </lineage>
</organism>
<sequence>MPVEDRDQQRAGYAWTKINDAAAQKFADRYKELVRKFPAYILTNGLGQALAFLVAKGSQTLGDKRSCPNEQKAHGALYLHIQEWLCQEGMAYADAVAGEMRDPDGGNRDFRLMERIVRQEQGSLSYRQATMETLALLQWFKRFAEAVLPDDKPFETTGGGQ</sequence>
<evidence type="ECO:0000313" key="6">
    <source>
        <dbReference type="EMBL" id="TCP60309.1"/>
    </source>
</evidence>